<dbReference type="SUPFAM" id="SSF51735">
    <property type="entry name" value="NAD(P)-binding Rossmann-fold domains"/>
    <property type="match status" value="1"/>
</dbReference>
<dbReference type="InterPro" id="IPR003777">
    <property type="entry name" value="XdhC_CoxI"/>
</dbReference>
<dbReference type="Pfam" id="PF13478">
    <property type="entry name" value="XdhC_C"/>
    <property type="match status" value="1"/>
</dbReference>
<dbReference type="Pfam" id="PF02625">
    <property type="entry name" value="XdhC_CoxI"/>
    <property type="match status" value="1"/>
</dbReference>
<gene>
    <name evidence="3" type="ORF">LZ11_01883</name>
</gene>
<protein>
    <submittedName>
        <fullName evidence="3">Xanthine dehydrogenase accessory factor</fullName>
    </submittedName>
</protein>
<dbReference type="AlphaFoldDB" id="A0A5S5AKL8"/>
<dbReference type="RefSeq" id="WP_148867599.1">
    <property type="nucleotide sequence ID" value="NZ_VNHO01000022.1"/>
</dbReference>
<sequence length="267" mass="29356">MNIFEEVLKAQKERKNFALVTVIKAEGSAPRHGSARMLVFPGGEIKGTIGGGILEATVIRESLDSLKTGRSKVVKYRLDKDKGGLPMVCGGEVELFIEVFRSKPQLVIAGAGHVGYWVSKIASTLDFEITVVDDREEWANRERFPEADRIMVVESFAEGIEKCNIDENSFVVIATRGHAHDRETLKAALSRNSRYIGMIGSRKKVIECFEQLKKEGVSQDLLDGVYAPVGLDLGAETPEEIAVSIMAEILMVKNSATGMPLSRKEKS</sequence>
<dbReference type="Proteomes" id="UP000322294">
    <property type="component" value="Unassembled WGS sequence"/>
</dbReference>
<dbReference type="PANTHER" id="PTHR30388">
    <property type="entry name" value="ALDEHYDE OXIDOREDUCTASE MOLYBDENUM COFACTOR ASSEMBLY PROTEIN"/>
    <property type="match status" value="1"/>
</dbReference>
<name>A0A5S5AKL8_9FIRM</name>
<dbReference type="Gene3D" id="3.40.50.720">
    <property type="entry name" value="NAD(P)-binding Rossmann-like Domain"/>
    <property type="match status" value="1"/>
</dbReference>
<dbReference type="InterPro" id="IPR052698">
    <property type="entry name" value="MoCofactor_Util/Proc"/>
</dbReference>
<keyword evidence="4" id="KW-1185">Reference proteome</keyword>
<dbReference type="OrthoDB" id="9773039at2"/>
<organism evidence="3 4">
    <name type="scientific">Thermosediminibacter litoriperuensis</name>
    <dbReference type="NCBI Taxonomy" id="291989"/>
    <lineage>
        <taxon>Bacteria</taxon>
        <taxon>Bacillati</taxon>
        <taxon>Bacillota</taxon>
        <taxon>Clostridia</taxon>
        <taxon>Thermosediminibacterales</taxon>
        <taxon>Thermosediminibacteraceae</taxon>
        <taxon>Thermosediminibacter</taxon>
    </lineage>
</organism>
<dbReference type="PANTHER" id="PTHR30388:SF6">
    <property type="entry name" value="XANTHINE DEHYDROGENASE SUBUNIT A-RELATED"/>
    <property type="match status" value="1"/>
</dbReference>
<dbReference type="InterPro" id="IPR027051">
    <property type="entry name" value="XdhC_Rossmann_dom"/>
</dbReference>
<feature type="domain" description="XdhC Rossmann" evidence="2">
    <location>
        <begin position="106"/>
        <end position="249"/>
    </location>
</feature>
<proteinExistence type="predicted"/>
<accession>A0A5S5AKL8</accession>
<evidence type="ECO:0000259" key="2">
    <source>
        <dbReference type="Pfam" id="PF13478"/>
    </source>
</evidence>
<dbReference type="InterPro" id="IPR036291">
    <property type="entry name" value="NAD(P)-bd_dom_sf"/>
</dbReference>
<evidence type="ECO:0000313" key="4">
    <source>
        <dbReference type="Proteomes" id="UP000322294"/>
    </source>
</evidence>
<feature type="domain" description="XdhC- CoxI" evidence="1">
    <location>
        <begin position="11"/>
        <end position="76"/>
    </location>
</feature>
<evidence type="ECO:0000313" key="3">
    <source>
        <dbReference type="EMBL" id="TYP51593.1"/>
    </source>
</evidence>
<evidence type="ECO:0000259" key="1">
    <source>
        <dbReference type="Pfam" id="PF02625"/>
    </source>
</evidence>
<dbReference type="EMBL" id="VNHO01000022">
    <property type="protein sequence ID" value="TYP51593.1"/>
    <property type="molecule type" value="Genomic_DNA"/>
</dbReference>
<reference evidence="3 4" key="1">
    <citation type="submission" date="2019-07" db="EMBL/GenBank/DDBJ databases">
        <title>Genomic Encyclopedia of Type Strains, Phase I: the one thousand microbial genomes (KMG-I) project.</title>
        <authorList>
            <person name="Kyrpides N."/>
        </authorList>
    </citation>
    <scope>NUCLEOTIDE SEQUENCE [LARGE SCALE GENOMIC DNA]</scope>
    <source>
        <strain evidence="3 4">DSM 16647</strain>
    </source>
</reference>
<comment type="caution">
    <text evidence="3">The sequence shown here is derived from an EMBL/GenBank/DDBJ whole genome shotgun (WGS) entry which is preliminary data.</text>
</comment>